<protein>
    <submittedName>
        <fullName evidence="2">NAD-dependent DNA ligase</fullName>
    </submittedName>
</protein>
<dbReference type="AlphaFoldDB" id="A0A5C5TUE9"/>
<sequence>MSNIWSRQGAEYINQMNRGLGALLGIATGILADKQLTDLEVSFLHDWLDNNSAIATAWPGDVVHAHIKAVLADGIVTEEERTHLVSTLQKLIGGTIEELAETNHVTQLLPYETPAIPFPGSNFCLTGDFVFAPRSVCEKTIVRHGGTVKSAVSKKVQFLLVGGLGSDEWKHGSFGTKIERAMELKRDGSLIAIVHEDHWASCLPRDG</sequence>
<dbReference type="GO" id="GO:0016874">
    <property type="term" value="F:ligase activity"/>
    <property type="evidence" value="ECO:0007669"/>
    <property type="project" value="UniProtKB-KW"/>
</dbReference>
<name>A0A5C5TUE9_9GAMM</name>
<dbReference type="SUPFAM" id="SSF52113">
    <property type="entry name" value="BRCT domain"/>
    <property type="match status" value="1"/>
</dbReference>
<proteinExistence type="predicted"/>
<comment type="caution">
    <text evidence="2">The sequence shown here is derived from an EMBL/GenBank/DDBJ whole genome shotgun (WGS) entry which is preliminary data.</text>
</comment>
<dbReference type="InterPro" id="IPR036420">
    <property type="entry name" value="BRCT_dom_sf"/>
</dbReference>
<keyword evidence="3" id="KW-1185">Reference proteome</keyword>
<organism evidence="2 3">
    <name type="scientific">Luteimonas marina</name>
    <dbReference type="NCBI Taxonomy" id="488485"/>
    <lineage>
        <taxon>Bacteria</taxon>
        <taxon>Pseudomonadati</taxon>
        <taxon>Pseudomonadota</taxon>
        <taxon>Gammaproteobacteria</taxon>
        <taxon>Lysobacterales</taxon>
        <taxon>Lysobacteraceae</taxon>
        <taxon>Luteimonas</taxon>
    </lineage>
</organism>
<dbReference type="InterPro" id="IPR001357">
    <property type="entry name" value="BRCT_dom"/>
</dbReference>
<dbReference type="RefSeq" id="WP_146389516.1">
    <property type="nucleotide sequence ID" value="NZ_VOHK01000016.1"/>
</dbReference>
<dbReference type="EMBL" id="VOHK01000016">
    <property type="protein sequence ID" value="TWT17028.1"/>
    <property type="molecule type" value="Genomic_DNA"/>
</dbReference>
<evidence type="ECO:0000259" key="1">
    <source>
        <dbReference type="PROSITE" id="PS50172"/>
    </source>
</evidence>
<evidence type="ECO:0000313" key="3">
    <source>
        <dbReference type="Proteomes" id="UP000319980"/>
    </source>
</evidence>
<dbReference type="PROSITE" id="PS50172">
    <property type="entry name" value="BRCT"/>
    <property type="match status" value="1"/>
</dbReference>
<keyword evidence="2" id="KW-0436">Ligase</keyword>
<reference evidence="2 3" key="1">
    <citation type="journal article" date="2008" name="Int. J. Syst. Evol. Microbiol.">
        <title>Luteimonas marina sp. nov., isolated from seawater.</title>
        <authorList>
            <person name="Baik K.S."/>
            <person name="Park S.C."/>
            <person name="Kim M.S."/>
            <person name="Kim E.M."/>
            <person name="Park C."/>
            <person name="Chun J."/>
            <person name="Seong C.N."/>
        </authorList>
    </citation>
    <scope>NUCLEOTIDE SEQUENCE [LARGE SCALE GENOMIC DNA]</scope>
    <source>
        <strain evidence="2 3">FR1330</strain>
    </source>
</reference>
<dbReference type="Pfam" id="PF00533">
    <property type="entry name" value="BRCT"/>
    <property type="match status" value="1"/>
</dbReference>
<accession>A0A5C5TUE9</accession>
<dbReference type="OrthoDB" id="5451971at2"/>
<dbReference type="Proteomes" id="UP000319980">
    <property type="component" value="Unassembled WGS sequence"/>
</dbReference>
<dbReference type="CDD" id="cd17748">
    <property type="entry name" value="BRCT_DNA_ligase_like"/>
    <property type="match status" value="1"/>
</dbReference>
<feature type="domain" description="BRCT" evidence="1">
    <location>
        <begin position="113"/>
        <end position="207"/>
    </location>
</feature>
<gene>
    <name evidence="2" type="ORF">FQY83_17500</name>
</gene>
<dbReference type="Gene3D" id="3.40.50.10190">
    <property type="entry name" value="BRCT domain"/>
    <property type="match status" value="1"/>
</dbReference>
<evidence type="ECO:0000313" key="2">
    <source>
        <dbReference type="EMBL" id="TWT17028.1"/>
    </source>
</evidence>